<dbReference type="OrthoDB" id="9803751at2"/>
<dbReference type="GO" id="GO:0004065">
    <property type="term" value="F:arylsulfatase activity"/>
    <property type="evidence" value="ECO:0007669"/>
    <property type="project" value="TreeGrafter"/>
</dbReference>
<keyword evidence="7" id="KW-1185">Reference proteome</keyword>
<accession>A0A2T5MFY1</accession>
<keyword evidence="2" id="KW-0479">Metal-binding</keyword>
<reference evidence="6 7" key="1">
    <citation type="submission" date="2018-04" db="EMBL/GenBank/DDBJ databases">
        <title>Novel species isolated from glacier.</title>
        <authorList>
            <person name="Liu Q."/>
            <person name="Xin Y.-H."/>
        </authorList>
    </citation>
    <scope>NUCLEOTIDE SEQUENCE [LARGE SCALE GENOMIC DNA]</scope>
    <source>
        <strain evidence="6 7">GT1R17</strain>
    </source>
</reference>
<evidence type="ECO:0000259" key="5">
    <source>
        <dbReference type="Pfam" id="PF00884"/>
    </source>
</evidence>
<sequence length="577" mass="63203">MKEHNQKYAARVIALVVLLACVAGCQRSAPAGKSSRPNVLVILVDDLGYSDISAFGGEIATPNIDKLAREGRILSNLHTTPLCATTRAELLTGVDHHLTGLGTMPEMKQFYPANADNYQGVLNNNAPTVSELFRDAGYHTYMAGKWHVGGGGPPAFGFEQSFSLDYAKPEGSNFAPGAGGSSSSSHPYFENGKEATLPPDFFSSDYFVDKLIQYVGKNRGDGRPFFAYLAFQAVHFPLQAPDKYLDLYKGKYDAGYEVTRNARIQRQRDIGLIPADFKPNPGDEALMLRYGQPGVGLNQPWETLLPSDQKSEARIMEVFAGMLTNMDDNIGRLTSYLKHIGEYENTVIVFLADNGADGTGTAPVNDPTQQSDINNDISNYGKPGSYIFRSTRWGEVGTAPFRLFKAFTSEGGISVPTIIRLPGNSKVTAATTAFTSVRDIVPTLLAAASIKEPGNQYQGRTIAPLEGFSLLPVLNGQRGEVRDHNVVLTDEVNDIRVVRRGPWKLTRFVNYLVPPANLLLNHDWQLYNMESDRGETNNVAAAHPEIVAELRAEWKDYVTRVGVVQPTIPPILTPIDD</sequence>
<evidence type="ECO:0000313" key="7">
    <source>
        <dbReference type="Proteomes" id="UP000244248"/>
    </source>
</evidence>
<dbReference type="PROSITE" id="PS00149">
    <property type="entry name" value="SULFATASE_2"/>
    <property type="match status" value="1"/>
</dbReference>
<proteinExistence type="inferred from homology"/>
<dbReference type="InterPro" id="IPR024607">
    <property type="entry name" value="Sulfatase_CS"/>
</dbReference>
<evidence type="ECO:0000256" key="2">
    <source>
        <dbReference type="ARBA" id="ARBA00022723"/>
    </source>
</evidence>
<evidence type="ECO:0000313" key="6">
    <source>
        <dbReference type="EMBL" id="PTU31491.1"/>
    </source>
</evidence>
<dbReference type="InterPro" id="IPR050738">
    <property type="entry name" value="Sulfatase"/>
</dbReference>
<name>A0A2T5MFY1_9GAMM</name>
<evidence type="ECO:0000256" key="3">
    <source>
        <dbReference type="ARBA" id="ARBA00022801"/>
    </source>
</evidence>
<feature type="domain" description="Sulfatase N-terminal" evidence="5">
    <location>
        <begin position="37"/>
        <end position="449"/>
    </location>
</feature>
<dbReference type="CDD" id="cd16025">
    <property type="entry name" value="PAS_like"/>
    <property type="match status" value="1"/>
</dbReference>
<organism evidence="6 7">
    <name type="scientific">Stenotrophobium rhamnosiphilum</name>
    <dbReference type="NCBI Taxonomy" id="2029166"/>
    <lineage>
        <taxon>Bacteria</taxon>
        <taxon>Pseudomonadati</taxon>
        <taxon>Pseudomonadota</taxon>
        <taxon>Gammaproteobacteria</taxon>
        <taxon>Nevskiales</taxon>
        <taxon>Nevskiaceae</taxon>
        <taxon>Stenotrophobium</taxon>
    </lineage>
</organism>
<keyword evidence="3" id="KW-0378">Hydrolase</keyword>
<dbReference type="Proteomes" id="UP000244248">
    <property type="component" value="Unassembled WGS sequence"/>
</dbReference>
<dbReference type="RefSeq" id="WP_107940034.1">
    <property type="nucleotide sequence ID" value="NZ_QANS01000003.1"/>
</dbReference>
<dbReference type="AlphaFoldDB" id="A0A2T5MFY1"/>
<dbReference type="InterPro" id="IPR000917">
    <property type="entry name" value="Sulfatase_N"/>
</dbReference>
<comment type="similarity">
    <text evidence="1">Belongs to the sulfatase family.</text>
</comment>
<gene>
    <name evidence="6" type="ORF">CJD38_09155</name>
</gene>
<keyword evidence="4" id="KW-0106">Calcium</keyword>
<dbReference type="InterPro" id="IPR017850">
    <property type="entry name" value="Alkaline_phosphatase_core_sf"/>
</dbReference>
<dbReference type="Pfam" id="PF00884">
    <property type="entry name" value="Sulfatase"/>
    <property type="match status" value="1"/>
</dbReference>
<dbReference type="PANTHER" id="PTHR42693">
    <property type="entry name" value="ARYLSULFATASE FAMILY MEMBER"/>
    <property type="match status" value="1"/>
</dbReference>
<evidence type="ECO:0000256" key="1">
    <source>
        <dbReference type="ARBA" id="ARBA00008779"/>
    </source>
</evidence>
<protein>
    <submittedName>
        <fullName evidence="6">Arylsulfatase</fullName>
    </submittedName>
</protein>
<dbReference type="Gene3D" id="3.30.1120.10">
    <property type="match status" value="1"/>
</dbReference>
<dbReference type="Gene3D" id="3.40.720.10">
    <property type="entry name" value="Alkaline Phosphatase, subunit A"/>
    <property type="match status" value="1"/>
</dbReference>
<dbReference type="EMBL" id="QANS01000003">
    <property type="protein sequence ID" value="PTU31491.1"/>
    <property type="molecule type" value="Genomic_DNA"/>
</dbReference>
<evidence type="ECO:0000256" key="4">
    <source>
        <dbReference type="ARBA" id="ARBA00022837"/>
    </source>
</evidence>
<comment type="caution">
    <text evidence="6">The sequence shown here is derived from an EMBL/GenBank/DDBJ whole genome shotgun (WGS) entry which is preliminary data.</text>
</comment>
<dbReference type="SUPFAM" id="SSF53649">
    <property type="entry name" value="Alkaline phosphatase-like"/>
    <property type="match status" value="1"/>
</dbReference>
<dbReference type="PANTHER" id="PTHR42693:SF33">
    <property type="entry name" value="ARYLSULFATASE"/>
    <property type="match status" value="1"/>
</dbReference>
<dbReference type="GO" id="GO:0046872">
    <property type="term" value="F:metal ion binding"/>
    <property type="evidence" value="ECO:0007669"/>
    <property type="project" value="UniProtKB-KW"/>
</dbReference>